<feature type="compositionally biased region" description="Basic and acidic residues" evidence="1">
    <location>
        <begin position="167"/>
        <end position="187"/>
    </location>
</feature>
<dbReference type="AlphaFoldDB" id="A0A8J4YHS7"/>
<dbReference type="EMBL" id="JACEEZ010003082">
    <property type="protein sequence ID" value="KAG0727677.1"/>
    <property type="molecule type" value="Genomic_DNA"/>
</dbReference>
<evidence type="ECO:0000313" key="3">
    <source>
        <dbReference type="Proteomes" id="UP000770661"/>
    </source>
</evidence>
<comment type="caution">
    <text evidence="2">The sequence shown here is derived from an EMBL/GenBank/DDBJ whole genome shotgun (WGS) entry which is preliminary data.</text>
</comment>
<dbReference type="Proteomes" id="UP000770661">
    <property type="component" value="Unassembled WGS sequence"/>
</dbReference>
<protein>
    <submittedName>
        <fullName evidence="2">Uncharacterized protein</fullName>
    </submittedName>
</protein>
<gene>
    <name evidence="2" type="ORF">GWK47_034158</name>
</gene>
<accession>A0A8J4YHS7</accession>
<name>A0A8J4YHS7_CHIOP</name>
<evidence type="ECO:0000256" key="1">
    <source>
        <dbReference type="SAM" id="MobiDB-lite"/>
    </source>
</evidence>
<keyword evidence="3" id="KW-1185">Reference proteome</keyword>
<proteinExistence type="predicted"/>
<evidence type="ECO:0000313" key="2">
    <source>
        <dbReference type="EMBL" id="KAG0727677.1"/>
    </source>
</evidence>
<sequence>MAALARLQSLRPPLLEVSIGLAGKAGHPPLREDEPQPSTAYRAIGGTKEVQQKARGVRGTELVASGPKGHRAALGLAIDPLEKKGQGNHQHPVSALGRVRAGVGYGRSCFHVADQEPPTPVPALGRVRAGVGRGWVNDETVQVSGQGRPGGEARPRGKSSGSLPSPGEREDEGRRRRESERNTEKPFDMYPPHAGPSAETRGEKTDSIYPAVWGPTSYCVAVISYETSVLAR</sequence>
<feature type="region of interest" description="Disordered" evidence="1">
    <location>
        <begin position="137"/>
        <end position="211"/>
    </location>
</feature>
<reference evidence="2" key="1">
    <citation type="submission" date="2020-07" db="EMBL/GenBank/DDBJ databases">
        <title>The High-quality genome of the commercially important snow crab, Chionoecetes opilio.</title>
        <authorList>
            <person name="Jeong J.-H."/>
            <person name="Ryu S."/>
        </authorList>
    </citation>
    <scope>NUCLEOTIDE SEQUENCE</scope>
    <source>
        <strain evidence="2">MADBK_172401_WGS</strain>
        <tissue evidence="2">Digestive gland</tissue>
    </source>
</reference>
<organism evidence="2 3">
    <name type="scientific">Chionoecetes opilio</name>
    <name type="common">Atlantic snow crab</name>
    <name type="synonym">Cancer opilio</name>
    <dbReference type="NCBI Taxonomy" id="41210"/>
    <lineage>
        <taxon>Eukaryota</taxon>
        <taxon>Metazoa</taxon>
        <taxon>Ecdysozoa</taxon>
        <taxon>Arthropoda</taxon>
        <taxon>Crustacea</taxon>
        <taxon>Multicrustacea</taxon>
        <taxon>Malacostraca</taxon>
        <taxon>Eumalacostraca</taxon>
        <taxon>Eucarida</taxon>
        <taxon>Decapoda</taxon>
        <taxon>Pleocyemata</taxon>
        <taxon>Brachyura</taxon>
        <taxon>Eubrachyura</taxon>
        <taxon>Majoidea</taxon>
        <taxon>Majidae</taxon>
        <taxon>Chionoecetes</taxon>
    </lineage>
</organism>